<dbReference type="Pfam" id="PF05685">
    <property type="entry name" value="Uma2"/>
    <property type="match status" value="1"/>
</dbReference>
<dbReference type="SUPFAM" id="SSF52980">
    <property type="entry name" value="Restriction endonuclease-like"/>
    <property type="match status" value="1"/>
</dbReference>
<comment type="caution">
    <text evidence="2">The sequence shown here is derived from an EMBL/GenBank/DDBJ whole genome shotgun (WGS) entry which is preliminary data.</text>
</comment>
<evidence type="ECO:0000313" key="3">
    <source>
        <dbReference type="Proteomes" id="UP001500618"/>
    </source>
</evidence>
<dbReference type="InterPro" id="IPR012296">
    <property type="entry name" value="Nuclease_put_TT1808"/>
</dbReference>
<dbReference type="InterPro" id="IPR011335">
    <property type="entry name" value="Restrct_endonuc-II-like"/>
</dbReference>
<dbReference type="Proteomes" id="UP001500618">
    <property type="component" value="Unassembled WGS sequence"/>
</dbReference>
<accession>A0ABN2FNW5</accession>
<protein>
    <submittedName>
        <fullName evidence="2">Uma2 family endonuclease</fullName>
    </submittedName>
</protein>
<name>A0ABN2FNW5_9ACTN</name>
<evidence type="ECO:0000313" key="2">
    <source>
        <dbReference type="EMBL" id="GAA1655316.1"/>
    </source>
</evidence>
<keyword evidence="2" id="KW-0540">Nuclease</keyword>
<evidence type="ECO:0000259" key="1">
    <source>
        <dbReference type="Pfam" id="PF05685"/>
    </source>
</evidence>
<keyword evidence="3" id="KW-1185">Reference proteome</keyword>
<dbReference type="GO" id="GO:0004519">
    <property type="term" value="F:endonuclease activity"/>
    <property type="evidence" value="ECO:0007669"/>
    <property type="project" value="UniProtKB-KW"/>
</dbReference>
<keyword evidence="2" id="KW-0378">Hydrolase</keyword>
<organism evidence="2 3">
    <name type="scientific">Fodinicola feengrottensis</name>
    <dbReference type="NCBI Taxonomy" id="435914"/>
    <lineage>
        <taxon>Bacteria</taxon>
        <taxon>Bacillati</taxon>
        <taxon>Actinomycetota</taxon>
        <taxon>Actinomycetes</taxon>
        <taxon>Mycobacteriales</taxon>
        <taxon>Fodinicola</taxon>
    </lineage>
</organism>
<reference evidence="2 3" key="1">
    <citation type="journal article" date="2019" name="Int. J. Syst. Evol. Microbiol.">
        <title>The Global Catalogue of Microorganisms (GCM) 10K type strain sequencing project: providing services to taxonomists for standard genome sequencing and annotation.</title>
        <authorList>
            <consortium name="The Broad Institute Genomics Platform"/>
            <consortium name="The Broad Institute Genome Sequencing Center for Infectious Disease"/>
            <person name="Wu L."/>
            <person name="Ma J."/>
        </authorList>
    </citation>
    <scope>NUCLEOTIDE SEQUENCE [LARGE SCALE GENOMIC DNA]</scope>
    <source>
        <strain evidence="2 3">JCM 14718</strain>
    </source>
</reference>
<dbReference type="InterPro" id="IPR008538">
    <property type="entry name" value="Uma2"/>
</dbReference>
<dbReference type="PANTHER" id="PTHR34107:SF2">
    <property type="entry name" value="SLL0888 PROTEIN"/>
    <property type="match status" value="1"/>
</dbReference>
<proteinExistence type="predicted"/>
<dbReference type="Gene3D" id="3.90.1570.10">
    <property type="entry name" value="tt1808, chain A"/>
    <property type="match status" value="1"/>
</dbReference>
<feature type="domain" description="Putative restriction endonuclease" evidence="1">
    <location>
        <begin position="48"/>
        <end position="207"/>
    </location>
</feature>
<keyword evidence="2" id="KW-0255">Endonuclease</keyword>
<sequence length="219" mass="23954">MDGGWGESGILWISFDEGGCDVARLVGTERSQAMALPMSYAGQRMTLDEFFALTGDEFRRSELQEGVLVMSPSPRVAHQWAGFALARQLADQLPPGWRPILDLDVIVEKHEPATVRQPDVLVARFDNTALRLPASEVVLAVEMISPGSRKIDLRLKPYEYAEAGIAHYWVVDLDPPAPSITVFHLGAPGEGYVEAPAVTGRLLTTEPFALDIDITALVD</sequence>
<gene>
    <name evidence="2" type="ORF">GCM10009765_00570</name>
</gene>
<dbReference type="EMBL" id="BAAANY010000001">
    <property type="protein sequence ID" value="GAA1655316.1"/>
    <property type="molecule type" value="Genomic_DNA"/>
</dbReference>
<dbReference type="PANTHER" id="PTHR34107">
    <property type="entry name" value="SLL0198 PROTEIN-RELATED"/>
    <property type="match status" value="1"/>
</dbReference>
<dbReference type="CDD" id="cd06260">
    <property type="entry name" value="DUF820-like"/>
    <property type="match status" value="1"/>
</dbReference>